<evidence type="ECO:0000256" key="3">
    <source>
        <dbReference type="ARBA" id="ARBA00022692"/>
    </source>
</evidence>
<feature type="transmembrane region" description="Helical" evidence="6">
    <location>
        <begin position="7"/>
        <end position="26"/>
    </location>
</feature>
<name>X1I0Q8_9ZZZZ</name>
<evidence type="ECO:0000259" key="8">
    <source>
        <dbReference type="Pfam" id="PF20501"/>
    </source>
</evidence>
<keyword evidence="4 6" id="KW-1133">Transmembrane helix</keyword>
<reference evidence="9" key="1">
    <citation type="journal article" date="2014" name="Front. Microbiol.">
        <title>High frequency of phylogenetically diverse reductive dehalogenase-homologous genes in deep subseafloor sedimentary metagenomes.</title>
        <authorList>
            <person name="Kawai M."/>
            <person name="Futagami T."/>
            <person name="Toyoda A."/>
            <person name="Takaki Y."/>
            <person name="Nishi S."/>
            <person name="Hori S."/>
            <person name="Arai W."/>
            <person name="Tsubouchi T."/>
            <person name="Morono Y."/>
            <person name="Uchiyama I."/>
            <person name="Ito T."/>
            <person name="Fujiyama A."/>
            <person name="Inagaki F."/>
            <person name="Takami H."/>
        </authorList>
    </citation>
    <scope>NUCLEOTIDE SEQUENCE</scope>
    <source>
        <strain evidence="9">Expedition CK06-06</strain>
    </source>
</reference>
<dbReference type="PANTHER" id="PTHR33932">
    <property type="entry name" value="NA(+)/H(+) ANTIPORTER SUBUNIT B"/>
    <property type="match status" value="1"/>
</dbReference>
<evidence type="ECO:0000256" key="1">
    <source>
        <dbReference type="ARBA" id="ARBA00004651"/>
    </source>
</evidence>
<dbReference type="AlphaFoldDB" id="X1I0Q8"/>
<protein>
    <submittedName>
        <fullName evidence="9">Uncharacterized protein</fullName>
    </submittedName>
</protein>
<dbReference type="InterPro" id="IPR046806">
    <property type="entry name" value="MrpA_C/MbhE"/>
</dbReference>
<dbReference type="Pfam" id="PF20501">
    <property type="entry name" value="MbhE"/>
    <property type="match status" value="1"/>
</dbReference>
<evidence type="ECO:0000313" key="9">
    <source>
        <dbReference type="EMBL" id="GAH62905.1"/>
    </source>
</evidence>
<organism evidence="9">
    <name type="scientific">marine sediment metagenome</name>
    <dbReference type="NCBI Taxonomy" id="412755"/>
    <lineage>
        <taxon>unclassified sequences</taxon>
        <taxon>metagenomes</taxon>
        <taxon>ecological metagenomes</taxon>
    </lineage>
</organism>
<feature type="transmembrane region" description="Helical" evidence="6">
    <location>
        <begin position="164"/>
        <end position="188"/>
    </location>
</feature>
<feature type="domain" description="Na+/H+ antiporter MnhB subunit-related protein" evidence="7">
    <location>
        <begin position="104"/>
        <end position="194"/>
    </location>
</feature>
<feature type="non-terminal residue" evidence="9">
    <location>
        <position position="206"/>
    </location>
</feature>
<evidence type="ECO:0000256" key="2">
    <source>
        <dbReference type="ARBA" id="ARBA00022475"/>
    </source>
</evidence>
<evidence type="ECO:0000256" key="6">
    <source>
        <dbReference type="SAM" id="Phobius"/>
    </source>
</evidence>
<feature type="transmembrane region" description="Helical" evidence="6">
    <location>
        <begin position="103"/>
        <end position="125"/>
    </location>
</feature>
<comment type="subcellular location">
    <subcellularLocation>
        <location evidence="1">Cell membrane</location>
        <topology evidence="1">Multi-pass membrane protein</topology>
    </subcellularLocation>
</comment>
<dbReference type="EMBL" id="BARU01029043">
    <property type="protein sequence ID" value="GAH62905.1"/>
    <property type="molecule type" value="Genomic_DNA"/>
</dbReference>
<dbReference type="PANTHER" id="PTHR33932:SF4">
    <property type="entry name" value="NA(+)_H(+) ANTIPORTER SUBUNIT B"/>
    <property type="match status" value="1"/>
</dbReference>
<feature type="transmembrane region" description="Helical" evidence="6">
    <location>
        <begin position="131"/>
        <end position="152"/>
    </location>
</feature>
<comment type="caution">
    <text evidence="9">The sequence shown here is derived from an EMBL/GenBank/DDBJ whole genome shotgun (WGS) entry which is preliminary data.</text>
</comment>
<dbReference type="NCBIfam" id="NF006248">
    <property type="entry name" value="PRK08386.1"/>
    <property type="match status" value="1"/>
</dbReference>
<dbReference type="Pfam" id="PF04039">
    <property type="entry name" value="MnhB"/>
    <property type="match status" value="1"/>
</dbReference>
<feature type="transmembrane region" description="Helical" evidence="6">
    <location>
        <begin position="63"/>
        <end position="83"/>
    </location>
</feature>
<dbReference type="GO" id="GO:0005886">
    <property type="term" value="C:plasma membrane"/>
    <property type="evidence" value="ECO:0007669"/>
    <property type="project" value="UniProtKB-SubCell"/>
</dbReference>
<keyword evidence="5 6" id="KW-0472">Membrane</keyword>
<evidence type="ECO:0000256" key="4">
    <source>
        <dbReference type="ARBA" id="ARBA00022989"/>
    </source>
</evidence>
<dbReference type="InterPro" id="IPR050622">
    <property type="entry name" value="CPA3_antiporter_subunitB"/>
</dbReference>
<feature type="domain" description="MrpA C-terminal/MbhE" evidence="8">
    <location>
        <begin position="27"/>
        <end position="86"/>
    </location>
</feature>
<sequence>MRKIISVIILAIITLGLILTFSQIPFGKDKIDVANYYIKKGIEETGAVNIVTSVVLNYRGFDTLGEVTVLFIAAIGLGAVLFVERKVKKATSKSEDRSKRASLILRTGSRLLFPLIFLLGAYVFVHGHLTPGGGFQGGAVIASGFLLMYLAFPKQSINKKSSSVVESLGGLIFVGIGLLGLVFSGYFLSNFLPKGIPNTIFSAGII</sequence>
<keyword evidence="3 6" id="KW-0812">Transmembrane</keyword>
<evidence type="ECO:0000256" key="5">
    <source>
        <dbReference type="ARBA" id="ARBA00023136"/>
    </source>
</evidence>
<accession>X1I0Q8</accession>
<evidence type="ECO:0000259" key="7">
    <source>
        <dbReference type="Pfam" id="PF04039"/>
    </source>
</evidence>
<keyword evidence="2" id="KW-1003">Cell membrane</keyword>
<proteinExistence type="predicted"/>
<gene>
    <name evidence="9" type="ORF">S03H2_46274</name>
</gene>
<dbReference type="InterPro" id="IPR007182">
    <property type="entry name" value="MnhB"/>
</dbReference>